<evidence type="ECO:0000313" key="3">
    <source>
        <dbReference type="Proteomes" id="UP001589748"/>
    </source>
</evidence>
<organism evidence="2 3">
    <name type="scientific">Kineococcus gynurae</name>
    <dbReference type="NCBI Taxonomy" id="452979"/>
    <lineage>
        <taxon>Bacteria</taxon>
        <taxon>Bacillati</taxon>
        <taxon>Actinomycetota</taxon>
        <taxon>Actinomycetes</taxon>
        <taxon>Kineosporiales</taxon>
        <taxon>Kineosporiaceae</taxon>
        <taxon>Kineococcus</taxon>
    </lineage>
</organism>
<protein>
    <submittedName>
        <fullName evidence="2">MarR family winged helix-turn-helix transcriptional regulator</fullName>
    </submittedName>
</protein>
<dbReference type="CDD" id="cd00090">
    <property type="entry name" value="HTH_ARSR"/>
    <property type="match status" value="1"/>
</dbReference>
<evidence type="ECO:0000313" key="2">
    <source>
        <dbReference type="EMBL" id="MFB9378283.1"/>
    </source>
</evidence>
<dbReference type="Pfam" id="PF01047">
    <property type="entry name" value="MarR"/>
    <property type="match status" value="1"/>
</dbReference>
<dbReference type="InterPro" id="IPR000835">
    <property type="entry name" value="HTH_MarR-typ"/>
</dbReference>
<dbReference type="Gene3D" id="1.10.10.10">
    <property type="entry name" value="Winged helix-like DNA-binding domain superfamily/Winged helix DNA-binding domain"/>
    <property type="match status" value="1"/>
</dbReference>
<dbReference type="PANTHER" id="PTHR33164">
    <property type="entry name" value="TRANSCRIPTIONAL REGULATOR, MARR FAMILY"/>
    <property type="match status" value="1"/>
</dbReference>
<reference evidence="2 3" key="1">
    <citation type="submission" date="2024-09" db="EMBL/GenBank/DDBJ databases">
        <authorList>
            <person name="Sun Q."/>
            <person name="Mori K."/>
        </authorList>
    </citation>
    <scope>NUCLEOTIDE SEQUENCE [LARGE SCALE GENOMIC DNA]</scope>
    <source>
        <strain evidence="2 3">TISTR 1856</strain>
    </source>
</reference>
<sequence>MASPAVCAELVDVLPQLIRARRTMTGDTPSTLALLGLTAVQGPLSVSDIAGRLGLDLSTVSRQVAQLRSQGLVLVDPDPQDRRSHRCSPTPTGLDVLREHRRHLVDRLADRLHDWDDADVSALTTLLARFASPDPREPRKA</sequence>
<gene>
    <name evidence="2" type="ORF">ACFFVI_15030</name>
</gene>
<dbReference type="Proteomes" id="UP001589748">
    <property type="component" value="Unassembled WGS sequence"/>
</dbReference>
<proteinExistence type="predicted"/>
<dbReference type="PANTHER" id="PTHR33164:SF57">
    <property type="entry name" value="MARR-FAMILY TRANSCRIPTIONAL REGULATOR"/>
    <property type="match status" value="1"/>
</dbReference>
<dbReference type="InterPro" id="IPR036388">
    <property type="entry name" value="WH-like_DNA-bd_sf"/>
</dbReference>
<dbReference type="InterPro" id="IPR011991">
    <property type="entry name" value="ArsR-like_HTH"/>
</dbReference>
<accession>A0ABV5LW18</accession>
<comment type="caution">
    <text evidence="2">The sequence shown here is derived from an EMBL/GenBank/DDBJ whole genome shotgun (WGS) entry which is preliminary data.</text>
</comment>
<evidence type="ECO:0000259" key="1">
    <source>
        <dbReference type="PROSITE" id="PS50995"/>
    </source>
</evidence>
<dbReference type="InterPro" id="IPR036390">
    <property type="entry name" value="WH_DNA-bd_sf"/>
</dbReference>
<dbReference type="SUPFAM" id="SSF46785">
    <property type="entry name" value="Winged helix' DNA-binding domain"/>
    <property type="match status" value="1"/>
</dbReference>
<dbReference type="PROSITE" id="PS50995">
    <property type="entry name" value="HTH_MARR_2"/>
    <property type="match status" value="1"/>
</dbReference>
<dbReference type="EMBL" id="JBHMDM010000007">
    <property type="protein sequence ID" value="MFB9378283.1"/>
    <property type="molecule type" value="Genomic_DNA"/>
</dbReference>
<dbReference type="SMART" id="SM00347">
    <property type="entry name" value="HTH_MARR"/>
    <property type="match status" value="1"/>
</dbReference>
<dbReference type="RefSeq" id="WP_380137154.1">
    <property type="nucleotide sequence ID" value="NZ_JBHLUI010000008.1"/>
</dbReference>
<keyword evidence="3" id="KW-1185">Reference proteome</keyword>
<feature type="domain" description="HTH marR-type" evidence="1">
    <location>
        <begin position="1"/>
        <end position="132"/>
    </location>
</feature>
<dbReference type="InterPro" id="IPR039422">
    <property type="entry name" value="MarR/SlyA-like"/>
</dbReference>
<name>A0ABV5LW18_9ACTN</name>